<feature type="compositionally biased region" description="Polar residues" evidence="1">
    <location>
        <begin position="168"/>
        <end position="179"/>
    </location>
</feature>
<dbReference type="InterPro" id="IPR051869">
    <property type="entry name" value="STARD3"/>
</dbReference>
<dbReference type="SUPFAM" id="SSF55961">
    <property type="entry name" value="Bet v1-like"/>
    <property type="match status" value="1"/>
</dbReference>
<reference evidence="3" key="1">
    <citation type="submission" date="2019-03" db="EMBL/GenBank/DDBJ databases">
        <title>Genome sequencing and reference-guided assembly of Black Bengal Goat (Capra hircus).</title>
        <authorList>
            <person name="Siddiki A.Z."/>
            <person name="Baten A."/>
            <person name="Billah M."/>
            <person name="Alam M.A.U."/>
            <person name="Shawrob K.S.M."/>
            <person name="Saha S."/>
            <person name="Chowdhury M."/>
            <person name="Rahman A.H."/>
            <person name="Stear M."/>
            <person name="Miah G."/>
            <person name="Das G.B."/>
            <person name="Hossain M.M."/>
            <person name="Kumkum M."/>
            <person name="Islam M.S."/>
            <person name="Mollah A.M."/>
            <person name="Ahsan A."/>
            <person name="Tusar F."/>
            <person name="Khan M.K.I."/>
        </authorList>
    </citation>
    <scope>NUCLEOTIDE SEQUENCE [LARGE SCALE GENOMIC DNA]</scope>
</reference>
<dbReference type="PROSITE" id="PS50848">
    <property type="entry name" value="START"/>
    <property type="match status" value="1"/>
</dbReference>
<dbReference type="PANTHER" id="PTHR46121">
    <property type="entry name" value="STEROIDOGENIC ACUTE REGULATORY PROTEIN-LIKE"/>
    <property type="match status" value="1"/>
</dbReference>
<gene>
    <name evidence="3" type="primary">TCAP</name>
</gene>
<protein>
    <submittedName>
        <fullName evidence="3">Titin-cap</fullName>
    </submittedName>
</protein>
<sequence>MVLGGTQRKRPESSAACSTASSSPPWSLVLALWVVSSHIPDTSPSVLGFRRERCSLRVSPGLWSHHHHSVCWVMGKLVSPPGASSLICGGRGADGMGILPLRPEASQEGAPSWSPEALHCSQSWSWKVVNALPLGLCKHRLLEKDSSTPWQVGWGPVSCGLWDTRSGPAQTSSSLTPSAPVQGGSGQSRNQGFHLAPRSLTNASLLRGENGPGGFIVLKSASNPRVCTFIWILNTDLKGRLPRYLIHQSLAATMFEFAFHLRQRIGELGARA</sequence>
<dbReference type="GO" id="GO:0031902">
    <property type="term" value="C:late endosome membrane"/>
    <property type="evidence" value="ECO:0007669"/>
    <property type="project" value="TreeGrafter"/>
</dbReference>
<evidence type="ECO:0000313" key="3">
    <source>
        <dbReference type="Ensembl" id="ENSCHIP00010040220.1"/>
    </source>
</evidence>
<accession>A0A8C2SAK0</accession>
<dbReference type="GO" id="GO:0005765">
    <property type="term" value="C:lysosomal membrane"/>
    <property type="evidence" value="ECO:0007669"/>
    <property type="project" value="TreeGrafter"/>
</dbReference>
<dbReference type="InterPro" id="IPR023393">
    <property type="entry name" value="START-like_dom_sf"/>
</dbReference>
<dbReference type="GO" id="GO:0030301">
    <property type="term" value="P:cholesterol transport"/>
    <property type="evidence" value="ECO:0007669"/>
    <property type="project" value="TreeGrafter"/>
</dbReference>
<dbReference type="AlphaFoldDB" id="A0A8C2SAK0"/>
<dbReference type="GO" id="GO:0099044">
    <property type="term" value="P:vesicle tethering to endoplasmic reticulum"/>
    <property type="evidence" value="ECO:0007669"/>
    <property type="project" value="TreeGrafter"/>
</dbReference>
<dbReference type="GO" id="GO:0005789">
    <property type="term" value="C:endoplasmic reticulum membrane"/>
    <property type="evidence" value="ECO:0007669"/>
    <property type="project" value="TreeGrafter"/>
</dbReference>
<dbReference type="Ensembl" id="ENSCHIT00010056149.1">
    <property type="protein sequence ID" value="ENSCHIP00010040220.1"/>
    <property type="gene ID" value="ENSCHIG00010029485.1"/>
</dbReference>
<dbReference type="InterPro" id="IPR002913">
    <property type="entry name" value="START_lipid-bd_dom"/>
</dbReference>
<feature type="compositionally biased region" description="Low complexity" evidence="1">
    <location>
        <begin position="13"/>
        <end position="23"/>
    </location>
</feature>
<dbReference type="Pfam" id="PF01852">
    <property type="entry name" value="START"/>
    <property type="match status" value="1"/>
</dbReference>
<evidence type="ECO:0000256" key="1">
    <source>
        <dbReference type="SAM" id="MobiDB-lite"/>
    </source>
</evidence>
<dbReference type="PANTHER" id="PTHR46121:SF2">
    <property type="entry name" value="STAR-RELATED LIPID TRANSFER PROTEIN 3"/>
    <property type="match status" value="1"/>
</dbReference>
<reference evidence="3" key="2">
    <citation type="submission" date="2025-08" db="UniProtKB">
        <authorList>
            <consortium name="Ensembl"/>
        </authorList>
    </citation>
    <scope>IDENTIFICATION</scope>
</reference>
<dbReference type="GO" id="GO:0140284">
    <property type="term" value="C:endoplasmic reticulum-endosome membrane contact site"/>
    <property type="evidence" value="ECO:0007669"/>
    <property type="project" value="TreeGrafter"/>
</dbReference>
<dbReference type="GO" id="GO:0015485">
    <property type="term" value="F:cholesterol binding"/>
    <property type="evidence" value="ECO:0007669"/>
    <property type="project" value="TreeGrafter"/>
</dbReference>
<feature type="region of interest" description="Disordered" evidence="1">
    <location>
        <begin position="1"/>
        <end position="23"/>
    </location>
</feature>
<evidence type="ECO:0000259" key="2">
    <source>
        <dbReference type="PROSITE" id="PS50848"/>
    </source>
</evidence>
<name>A0A8C2SAK0_CAPHI</name>
<dbReference type="Gene3D" id="3.30.530.20">
    <property type="match status" value="1"/>
</dbReference>
<feature type="region of interest" description="Disordered" evidence="1">
    <location>
        <begin position="168"/>
        <end position="193"/>
    </location>
</feature>
<feature type="domain" description="START" evidence="2">
    <location>
        <begin position="197"/>
        <end position="270"/>
    </location>
</feature>
<proteinExistence type="predicted"/>
<organism evidence="3">
    <name type="scientific">Capra hircus</name>
    <name type="common">Goat</name>
    <dbReference type="NCBI Taxonomy" id="9925"/>
    <lineage>
        <taxon>Eukaryota</taxon>
        <taxon>Metazoa</taxon>
        <taxon>Chordata</taxon>
        <taxon>Craniata</taxon>
        <taxon>Vertebrata</taxon>
        <taxon>Euteleostomi</taxon>
        <taxon>Mammalia</taxon>
        <taxon>Eutheria</taxon>
        <taxon>Laurasiatheria</taxon>
        <taxon>Artiodactyla</taxon>
        <taxon>Ruminantia</taxon>
        <taxon>Pecora</taxon>
        <taxon>Bovidae</taxon>
        <taxon>Caprinae</taxon>
        <taxon>Capra</taxon>
    </lineage>
</organism>